<protein>
    <submittedName>
        <fullName evidence="1">Uncharacterized protein</fullName>
    </submittedName>
</protein>
<gene>
    <name evidence="1" type="ORF">M8818_004111</name>
</gene>
<reference evidence="1" key="1">
    <citation type="submission" date="2024-02" db="EMBL/GenBank/DDBJ databases">
        <title>Metagenome Assembled Genome of Zalaria obscura JY119.</title>
        <authorList>
            <person name="Vighnesh L."/>
            <person name="Jagadeeshwari U."/>
            <person name="Venkata Ramana C."/>
            <person name="Sasikala C."/>
        </authorList>
    </citation>
    <scope>NUCLEOTIDE SEQUENCE</scope>
    <source>
        <strain evidence="1">JY119</strain>
    </source>
</reference>
<organism evidence="1 2">
    <name type="scientific">Zalaria obscura</name>
    <dbReference type="NCBI Taxonomy" id="2024903"/>
    <lineage>
        <taxon>Eukaryota</taxon>
        <taxon>Fungi</taxon>
        <taxon>Dikarya</taxon>
        <taxon>Ascomycota</taxon>
        <taxon>Pezizomycotina</taxon>
        <taxon>Dothideomycetes</taxon>
        <taxon>Dothideomycetidae</taxon>
        <taxon>Dothideales</taxon>
        <taxon>Zalariaceae</taxon>
        <taxon>Zalaria</taxon>
    </lineage>
</organism>
<sequence length="1172" mass="126349">MTPNTARRAYSAEELLALRKSACDEPALAIETNAEEGAIKDPDIISPHFNFSHHVEFALRLVEDSPSPRSKKRAQKVQVLTDDTAEHVIRGARSFAARSTRSFANSDTLRPPPTDTRPYGAPPVLGEIAPNNQALRPVWTRPRPSPTPSLKKKKADQILRDHGSPPDFRVTAGGRIVPSDQSPLCSPRYGYSAINKNGGLIRFAPNYPPAVPNTLQDVPRAPPNGFVAQGPDGKLFQMVDGQFLPVKEVNGLPRLFIAAPNVNTFNTDKTSKGGRNSSAQDTTTMLGRDVGISGVAQTAPSVPIQIQALEKEYSKLEQEQRELDKIEVMQRSSMSGKAYAQLVQKRRDLVTSLNDIRISMKALKGFNRGPEISPLRMQEPGLQQQPNQRMLYGGLAFVPPVPSPNWSFDGPGASDINNVVPFQGSHMHPDFGMFMPPAPVFPGYGPLPTAAPPVPNVQPFFNPMSIEASMYPPSYGTATGVESLTALRPRPMTGSSESPTNPFTRTQGSSNDTTAAEGNPSPATSKRSCALEIKRPNSTAASGVGQKSTLNPMSPSYQPGSAAGRASKPASNASPRPLVTPDKSTNRTALAEAVREHNAWADASDETSKSNSSQSQSEAQHSSSASFATADFFPSNPRDHSMTKEAYSELPSGSSVEMNPAVNVVSSALIEPAVTPEKERHNPNWNPTIPGQAFESMSPPAGEAEGQVAPPGTPVLDGQSSWGHEEDPIPNRSELNLSPKSRRPTNMLMKYKSVSEMATVDSSDRSPLNSMRQDDKPGLAFNMDMDLDLTQQSQAFLEGFRAGLARQPVGQDKAGDFLDGYCAGLLKSGLSRQKPADGSPRKQTPARRPSPTSSRSRASSRALPLDRRSAVTPRPPMELALSSMDTLKQVVFAPLNENAILTPDPSGPHVSEMGHFNLGSWAKNREASAGNDVVLGQLGNGDDAFTQRAPSVLQRQFLVQETASINEKLQMTTANNSAVTGFLPTTEPVQLPDNARRVFSDQPQRTGTAQLSYLHRAYPGHRVFSPQTEWKSPSSLSQVAGVATGYFAQFDGSASRHASIMSAPEPKPAATPLRKTVFVEAPMTNDEQAVSAPSSPSKKSISPAKAKFAQIAGKAGIKVRSEKSGDLPSMQQSPEQMTPQEKRRWRDVWKKHVQAKDSESVTAGKVTTPRGH</sequence>
<dbReference type="EMBL" id="JAMKPW020000019">
    <property type="protein sequence ID" value="KAK8208073.1"/>
    <property type="molecule type" value="Genomic_DNA"/>
</dbReference>
<evidence type="ECO:0000313" key="1">
    <source>
        <dbReference type="EMBL" id="KAK8208073.1"/>
    </source>
</evidence>
<dbReference type="Proteomes" id="UP001320706">
    <property type="component" value="Unassembled WGS sequence"/>
</dbReference>
<name>A0ACC3SDM5_9PEZI</name>
<comment type="caution">
    <text evidence="1">The sequence shown here is derived from an EMBL/GenBank/DDBJ whole genome shotgun (WGS) entry which is preliminary data.</text>
</comment>
<accession>A0ACC3SDM5</accession>
<keyword evidence="2" id="KW-1185">Reference proteome</keyword>
<proteinExistence type="predicted"/>
<evidence type="ECO:0000313" key="2">
    <source>
        <dbReference type="Proteomes" id="UP001320706"/>
    </source>
</evidence>